<dbReference type="AlphaFoldDB" id="A0A914M1F8"/>
<reference evidence="2" key="1">
    <citation type="submission" date="2022-11" db="UniProtKB">
        <authorList>
            <consortium name="WormBaseParasite"/>
        </authorList>
    </citation>
    <scope>IDENTIFICATION</scope>
</reference>
<keyword evidence="1" id="KW-1185">Reference proteome</keyword>
<name>A0A914M1F8_MELIC</name>
<organism evidence="1 2">
    <name type="scientific">Meloidogyne incognita</name>
    <name type="common">Southern root-knot nematode worm</name>
    <name type="synonym">Oxyuris incognita</name>
    <dbReference type="NCBI Taxonomy" id="6306"/>
    <lineage>
        <taxon>Eukaryota</taxon>
        <taxon>Metazoa</taxon>
        <taxon>Ecdysozoa</taxon>
        <taxon>Nematoda</taxon>
        <taxon>Chromadorea</taxon>
        <taxon>Rhabditida</taxon>
        <taxon>Tylenchina</taxon>
        <taxon>Tylenchomorpha</taxon>
        <taxon>Tylenchoidea</taxon>
        <taxon>Meloidogynidae</taxon>
        <taxon>Meloidogyninae</taxon>
        <taxon>Meloidogyne</taxon>
        <taxon>Meloidogyne incognita group</taxon>
    </lineage>
</organism>
<evidence type="ECO:0000313" key="1">
    <source>
        <dbReference type="Proteomes" id="UP000887563"/>
    </source>
</evidence>
<dbReference type="Proteomes" id="UP000887563">
    <property type="component" value="Unplaced"/>
</dbReference>
<sequence>MNVGMMEEEMRNILTENIIENIDFVVLTFFGRLEGSNKIDLIPNNKNNHHIQ</sequence>
<proteinExistence type="predicted"/>
<accession>A0A914M1F8</accession>
<protein>
    <submittedName>
        <fullName evidence="2">Uncharacterized protein</fullName>
    </submittedName>
</protein>
<dbReference type="WBParaSite" id="Minc3s01034g20054">
    <property type="protein sequence ID" value="Minc3s01034g20054"/>
    <property type="gene ID" value="Minc3s01034g20054"/>
</dbReference>
<evidence type="ECO:0000313" key="2">
    <source>
        <dbReference type="WBParaSite" id="Minc3s01034g20054"/>
    </source>
</evidence>